<proteinExistence type="predicted"/>
<keyword evidence="2" id="KW-0808">Transferase</keyword>
<comment type="caution">
    <text evidence="2">The sequence shown here is derived from an EMBL/GenBank/DDBJ whole genome shotgun (WGS) entry which is preliminary data.</text>
</comment>
<dbReference type="PANTHER" id="PTHR42791">
    <property type="entry name" value="GNAT FAMILY ACETYLTRANSFERASE"/>
    <property type="match status" value="1"/>
</dbReference>
<dbReference type="Gene3D" id="3.40.630.30">
    <property type="match status" value="1"/>
</dbReference>
<evidence type="ECO:0000259" key="1">
    <source>
        <dbReference type="PROSITE" id="PS51186"/>
    </source>
</evidence>
<organism evidence="2 3">
    <name type="scientific">Paractinoplanes pyxinae</name>
    <dbReference type="NCBI Taxonomy" id="2997416"/>
    <lineage>
        <taxon>Bacteria</taxon>
        <taxon>Bacillati</taxon>
        <taxon>Actinomycetota</taxon>
        <taxon>Actinomycetes</taxon>
        <taxon>Micromonosporales</taxon>
        <taxon>Micromonosporaceae</taxon>
        <taxon>Paractinoplanes</taxon>
    </lineage>
</organism>
<dbReference type="SUPFAM" id="SSF55729">
    <property type="entry name" value="Acyl-CoA N-acyltransferases (Nat)"/>
    <property type="match status" value="1"/>
</dbReference>
<dbReference type="CDD" id="cd04301">
    <property type="entry name" value="NAT_SF"/>
    <property type="match status" value="1"/>
</dbReference>
<dbReference type="GO" id="GO:0016746">
    <property type="term" value="F:acyltransferase activity"/>
    <property type="evidence" value="ECO:0007669"/>
    <property type="project" value="UniProtKB-KW"/>
</dbReference>
<protein>
    <submittedName>
        <fullName evidence="2">GNAT family N-acetyltransferase</fullName>
        <ecNumber evidence="2">2.3.1.-</ecNumber>
    </submittedName>
</protein>
<dbReference type="PANTHER" id="PTHR42791:SF1">
    <property type="entry name" value="N-ACETYLTRANSFERASE DOMAIN-CONTAINING PROTEIN"/>
    <property type="match status" value="1"/>
</dbReference>
<dbReference type="EMBL" id="JAPNTZ010000018">
    <property type="protein sequence ID" value="MCY1144056.1"/>
    <property type="molecule type" value="Genomic_DNA"/>
</dbReference>
<name>A0ABT4BC15_9ACTN</name>
<keyword evidence="3" id="KW-1185">Reference proteome</keyword>
<dbReference type="PROSITE" id="PS51186">
    <property type="entry name" value="GNAT"/>
    <property type="match status" value="1"/>
</dbReference>
<keyword evidence="2" id="KW-0012">Acyltransferase</keyword>
<dbReference type="InterPro" id="IPR000182">
    <property type="entry name" value="GNAT_dom"/>
</dbReference>
<dbReference type="EC" id="2.3.1.-" evidence="2"/>
<reference evidence="2" key="1">
    <citation type="submission" date="2022-11" db="EMBL/GenBank/DDBJ databases">
        <authorList>
            <person name="Somphong A."/>
            <person name="Phongsopitanun W."/>
        </authorList>
    </citation>
    <scope>NUCLEOTIDE SEQUENCE</scope>
    <source>
        <strain evidence="2">Pm04-4</strain>
    </source>
</reference>
<dbReference type="InterPro" id="IPR052523">
    <property type="entry name" value="Trichothecene_AcTrans"/>
</dbReference>
<gene>
    <name evidence="2" type="ORF">OWR29_39185</name>
</gene>
<evidence type="ECO:0000313" key="2">
    <source>
        <dbReference type="EMBL" id="MCY1144056.1"/>
    </source>
</evidence>
<evidence type="ECO:0000313" key="3">
    <source>
        <dbReference type="Proteomes" id="UP001151002"/>
    </source>
</evidence>
<feature type="domain" description="N-acetyltransferase" evidence="1">
    <location>
        <begin position="5"/>
        <end position="194"/>
    </location>
</feature>
<sequence length="197" mass="21498">MTYPITIRDAQPQDRDATARVLTDALACCPAVTWAEPDPHERQPLLQPYVTALLQNSCHVRVAQLGGRIVAAAIHTSRPGDGPDLRELAAVVRLTAAAQRLTQLDQAACRQRPTGRYQHLACLAVSPHHQNRGIGGRLMRDHETCVSATGLPVYLEAGSPRSRALCLRHGFTDYRSPVTAAGSPPLYPMWRPARSCP</sequence>
<dbReference type="RefSeq" id="WP_267568614.1">
    <property type="nucleotide sequence ID" value="NZ_JAPNTZ010000018.1"/>
</dbReference>
<dbReference type="Pfam" id="PF00583">
    <property type="entry name" value="Acetyltransf_1"/>
    <property type="match status" value="1"/>
</dbReference>
<dbReference type="Proteomes" id="UP001151002">
    <property type="component" value="Unassembled WGS sequence"/>
</dbReference>
<accession>A0ABT4BC15</accession>
<dbReference type="InterPro" id="IPR016181">
    <property type="entry name" value="Acyl_CoA_acyltransferase"/>
</dbReference>